<dbReference type="EMBL" id="DUZY01000004">
    <property type="protein sequence ID" value="DAD36928.1"/>
    <property type="molecule type" value="Genomic_DNA"/>
</dbReference>
<protein>
    <submittedName>
        <fullName evidence="1">Uncharacterized protein</fullName>
    </submittedName>
</protein>
<gene>
    <name evidence="1" type="ORF">HUJ06_007569</name>
</gene>
<dbReference type="AlphaFoldDB" id="A0A822Z5X3"/>
<keyword evidence="2" id="KW-1185">Reference proteome</keyword>
<evidence type="ECO:0000313" key="1">
    <source>
        <dbReference type="EMBL" id="DAD36928.1"/>
    </source>
</evidence>
<proteinExistence type="predicted"/>
<dbReference type="Proteomes" id="UP000607653">
    <property type="component" value="Unassembled WGS sequence"/>
</dbReference>
<organism evidence="1 2">
    <name type="scientific">Nelumbo nucifera</name>
    <name type="common">Sacred lotus</name>
    <dbReference type="NCBI Taxonomy" id="4432"/>
    <lineage>
        <taxon>Eukaryota</taxon>
        <taxon>Viridiplantae</taxon>
        <taxon>Streptophyta</taxon>
        <taxon>Embryophyta</taxon>
        <taxon>Tracheophyta</taxon>
        <taxon>Spermatophyta</taxon>
        <taxon>Magnoliopsida</taxon>
        <taxon>Proteales</taxon>
        <taxon>Nelumbonaceae</taxon>
        <taxon>Nelumbo</taxon>
    </lineage>
</organism>
<name>A0A822Z5X3_NELNU</name>
<accession>A0A822Z5X3</accession>
<reference evidence="1 2" key="1">
    <citation type="journal article" date="2020" name="Mol. Biol. Evol.">
        <title>Distinct Expression and Methylation Patterns for Genes with Different Fates following a Single Whole-Genome Duplication in Flowering Plants.</title>
        <authorList>
            <person name="Shi T."/>
            <person name="Rahmani R.S."/>
            <person name="Gugger P.F."/>
            <person name="Wang M."/>
            <person name="Li H."/>
            <person name="Zhang Y."/>
            <person name="Li Z."/>
            <person name="Wang Q."/>
            <person name="Van de Peer Y."/>
            <person name="Marchal K."/>
            <person name="Chen J."/>
        </authorList>
    </citation>
    <scope>NUCLEOTIDE SEQUENCE [LARGE SCALE GENOMIC DNA]</scope>
    <source>
        <tissue evidence="1">Leaf</tissue>
    </source>
</reference>
<evidence type="ECO:0000313" key="2">
    <source>
        <dbReference type="Proteomes" id="UP000607653"/>
    </source>
</evidence>
<sequence length="68" mass="8260">MTFFFPFMKKTQLPPHSQLVVLKLNINNLIPEFELVRMDFPKDLWDLDLGWPFFSSKNNKKKQLKKYQ</sequence>
<comment type="caution">
    <text evidence="1">The sequence shown here is derived from an EMBL/GenBank/DDBJ whole genome shotgun (WGS) entry which is preliminary data.</text>
</comment>